<evidence type="ECO:0000256" key="2">
    <source>
        <dbReference type="ARBA" id="ARBA00022884"/>
    </source>
</evidence>
<organism evidence="6">
    <name type="scientific">marine sediment metagenome</name>
    <dbReference type="NCBI Taxonomy" id="412755"/>
    <lineage>
        <taxon>unclassified sequences</taxon>
        <taxon>metagenomes</taxon>
        <taxon>ecological metagenomes</taxon>
    </lineage>
</organism>
<name>X1BHT8_9ZZZZ</name>
<evidence type="ECO:0000256" key="3">
    <source>
        <dbReference type="ARBA" id="ARBA00022980"/>
    </source>
</evidence>
<comment type="caution">
    <text evidence="6">The sequence shown here is derived from an EMBL/GenBank/DDBJ whole genome shotgun (WGS) entry which is preliminary data.</text>
</comment>
<dbReference type="Pfam" id="PF01649">
    <property type="entry name" value="Ribosomal_S20p"/>
    <property type="match status" value="1"/>
</dbReference>
<evidence type="ECO:0000313" key="6">
    <source>
        <dbReference type="EMBL" id="GAG71621.1"/>
    </source>
</evidence>
<feature type="compositionally biased region" description="Basic residues" evidence="5">
    <location>
        <begin position="1"/>
        <end position="11"/>
    </location>
</feature>
<dbReference type="Gene3D" id="1.20.58.110">
    <property type="entry name" value="Ribosomal protein S20"/>
    <property type="match status" value="1"/>
</dbReference>
<keyword evidence="2" id="KW-0694">RNA-binding</keyword>
<evidence type="ECO:0008006" key="7">
    <source>
        <dbReference type="Google" id="ProtNLM"/>
    </source>
</evidence>
<dbReference type="SUPFAM" id="SSF46992">
    <property type="entry name" value="Ribosomal protein S20"/>
    <property type="match status" value="1"/>
</dbReference>
<gene>
    <name evidence="6" type="ORF">S01H4_05528</name>
</gene>
<sequence>MPNIKSQKKRDRQNIKIRTGNKLLKTRIKTDQKRLAEVVNSKNIEEAEK</sequence>
<evidence type="ECO:0000256" key="5">
    <source>
        <dbReference type="SAM" id="MobiDB-lite"/>
    </source>
</evidence>
<dbReference type="AlphaFoldDB" id="X1BHT8"/>
<dbReference type="NCBIfam" id="TIGR00029">
    <property type="entry name" value="S20"/>
    <property type="match status" value="1"/>
</dbReference>
<dbReference type="GO" id="GO:0006412">
    <property type="term" value="P:translation"/>
    <property type="evidence" value="ECO:0007669"/>
    <property type="project" value="InterPro"/>
</dbReference>
<keyword evidence="3" id="KW-0689">Ribosomal protein</keyword>
<dbReference type="GO" id="GO:0003735">
    <property type="term" value="F:structural constituent of ribosome"/>
    <property type="evidence" value="ECO:0007669"/>
    <property type="project" value="InterPro"/>
</dbReference>
<dbReference type="EMBL" id="BART01001612">
    <property type="protein sequence ID" value="GAG71621.1"/>
    <property type="molecule type" value="Genomic_DNA"/>
</dbReference>
<dbReference type="GO" id="GO:0005840">
    <property type="term" value="C:ribosome"/>
    <property type="evidence" value="ECO:0007669"/>
    <property type="project" value="UniProtKB-KW"/>
</dbReference>
<feature type="region of interest" description="Disordered" evidence="5">
    <location>
        <begin position="1"/>
        <end position="20"/>
    </location>
</feature>
<dbReference type="InterPro" id="IPR036510">
    <property type="entry name" value="Ribosomal_bS20_sf"/>
</dbReference>
<dbReference type="GO" id="GO:1990904">
    <property type="term" value="C:ribonucleoprotein complex"/>
    <property type="evidence" value="ECO:0007669"/>
    <property type="project" value="UniProtKB-KW"/>
</dbReference>
<reference evidence="6" key="1">
    <citation type="journal article" date="2014" name="Front. Microbiol.">
        <title>High frequency of phylogenetically diverse reductive dehalogenase-homologous genes in deep subseafloor sedimentary metagenomes.</title>
        <authorList>
            <person name="Kawai M."/>
            <person name="Futagami T."/>
            <person name="Toyoda A."/>
            <person name="Takaki Y."/>
            <person name="Nishi S."/>
            <person name="Hori S."/>
            <person name="Arai W."/>
            <person name="Tsubouchi T."/>
            <person name="Morono Y."/>
            <person name="Uchiyama I."/>
            <person name="Ito T."/>
            <person name="Fujiyama A."/>
            <person name="Inagaki F."/>
            <person name="Takami H."/>
        </authorList>
    </citation>
    <scope>NUCLEOTIDE SEQUENCE</scope>
    <source>
        <strain evidence="6">Expedition CK06-06</strain>
    </source>
</reference>
<accession>X1BHT8</accession>
<protein>
    <recommendedName>
        <fullName evidence="7">30S ribosomal protein S20</fullName>
    </recommendedName>
</protein>
<evidence type="ECO:0000256" key="4">
    <source>
        <dbReference type="ARBA" id="ARBA00023274"/>
    </source>
</evidence>
<evidence type="ECO:0000256" key="1">
    <source>
        <dbReference type="ARBA" id="ARBA00022730"/>
    </source>
</evidence>
<feature type="non-terminal residue" evidence="6">
    <location>
        <position position="49"/>
    </location>
</feature>
<keyword evidence="4" id="KW-0687">Ribonucleoprotein</keyword>
<keyword evidence="1" id="KW-0699">rRNA-binding</keyword>
<proteinExistence type="predicted"/>
<dbReference type="GO" id="GO:0019843">
    <property type="term" value="F:rRNA binding"/>
    <property type="evidence" value="ECO:0007669"/>
    <property type="project" value="UniProtKB-KW"/>
</dbReference>
<dbReference type="InterPro" id="IPR002583">
    <property type="entry name" value="Ribosomal_bS20"/>
</dbReference>